<keyword evidence="3" id="KW-0813">Transport</keyword>
<evidence type="ECO:0000256" key="2">
    <source>
        <dbReference type="ARBA" id="ARBA00007613"/>
    </source>
</evidence>
<organism evidence="10 11">
    <name type="scientific">Roseateles subflavus</name>
    <dbReference type="NCBI Taxonomy" id="3053353"/>
    <lineage>
        <taxon>Bacteria</taxon>
        <taxon>Pseudomonadati</taxon>
        <taxon>Pseudomonadota</taxon>
        <taxon>Betaproteobacteria</taxon>
        <taxon>Burkholderiales</taxon>
        <taxon>Sphaerotilaceae</taxon>
        <taxon>Roseateles</taxon>
    </lineage>
</organism>
<protein>
    <submittedName>
        <fullName evidence="10">TolC family outer membrane protein</fullName>
    </submittedName>
</protein>
<dbReference type="PANTHER" id="PTHR30026">
    <property type="entry name" value="OUTER MEMBRANE PROTEIN TOLC"/>
    <property type="match status" value="1"/>
</dbReference>
<dbReference type="Gene3D" id="1.20.1600.10">
    <property type="entry name" value="Outer membrane efflux proteins (OEP)"/>
    <property type="match status" value="1"/>
</dbReference>
<comment type="subcellular location">
    <subcellularLocation>
        <location evidence="1">Cell outer membrane</location>
    </subcellularLocation>
</comment>
<keyword evidence="6" id="KW-0472">Membrane</keyword>
<name>A0ABT7LDB0_9BURK</name>
<reference evidence="10 11" key="1">
    <citation type="submission" date="2023-06" db="EMBL/GenBank/DDBJ databases">
        <title>Pelomonas sp. APW6 16S ribosomal RNA gene genome sequencing and assembly.</title>
        <authorList>
            <person name="Woo H."/>
        </authorList>
    </citation>
    <scope>NUCLEOTIDE SEQUENCE [LARGE SCALE GENOMIC DNA]</scope>
    <source>
        <strain evidence="10 11">APW6</strain>
    </source>
</reference>
<evidence type="ECO:0000313" key="11">
    <source>
        <dbReference type="Proteomes" id="UP001238603"/>
    </source>
</evidence>
<evidence type="ECO:0000256" key="8">
    <source>
        <dbReference type="SAM" id="Coils"/>
    </source>
</evidence>
<dbReference type="SUPFAM" id="SSF56954">
    <property type="entry name" value="Outer membrane efflux proteins (OEP)"/>
    <property type="match status" value="1"/>
</dbReference>
<dbReference type="InterPro" id="IPR010130">
    <property type="entry name" value="T1SS_OMP_TolC"/>
</dbReference>
<evidence type="ECO:0000256" key="4">
    <source>
        <dbReference type="ARBA" id="ARBA00022452"/>
    </source>
</evidence>
<proteinExistence type="inferred from homology"/>
<evidence type="ECO:0000256" key="9">
    <source>
        <dbReference type="SAM" id="SignalP"/>
    </source>
</evidence>
<evidence type="ECO:0000256" key="1">
    <source>
        <dbReference type="ARBA" id="ARBA00004442"/>
    </source>
</evidence>
<accession>A0ABT7LDB0</accession>
<feature type="signal peptide" evidence="9">
    <location>
        <begin position="1"/>
        <end position="29"/>
    </location>
</feature>
<keyword evidence="8" id="KW-0175">Coiled coil</keyword>
<keyword evidence="4" id="KW-1134">Transmembrane beta strand</keyword>
<feature type="chain" id="PRO_5045918732" evidence="9">
    <location>
        <begin position="30"/>
        <end position="435"/>
    </location>
</feature>
<dbReference type="NCBIfam" id="TIGR01844">
    <property type="entry name" value="type_I_sec_TolC"/>
    <property type="match status" value="1"/>
</dbReference>
<comment type="caution">
    <text evidence="10">The sequence shown here is derived from an EMBL/GenBank/DDBJ whole genome shotgun (WGS) entry which is preliminary data.</text>
</comment>
<evidence type="ECO:0000313" key="10">
    <source>
        <dbReference type="EMBL" id="MDL5030841.1"/>
    </source>
</evidence>
<dbReference type="Pfam" id="PF02321">
    <property type="entry name" value="OEP"/>
    <property type="match status" value="2"/>
</dbReference>
<keyword evidence="11" id="KW-1185">Reference proteome</keyword>
<feature type="coiled-coil region" evidence="8">
    <location>
        <begin position="105"/>
        <end position="164"/>
    </location>
</feature>
<sequence>MHRTLSSLKRWRRIALAVALLPLLGAARADDLLSVYAQARAADPVLAQARAQRGVQAELLVQSRAPLLPQWSLSAAEERSDGQRSHASGSQISQVLVDLSQLRTLDAAEARLEAQDARLRAAEQQLCARVALAYFQVLSAQSALETAEANEAAFAQQVSQAQARYEAGLSALVDVEQARTYHGLSRGQTQQVRQQLADARQALAEITGQLPGPLQVLSAELPTPVLQPEDPEAWVARAMSQQPLLQAAQRSLVASERRIDAARAGHLPTLNLGLDSQRRSGFGVPAADAGRLVNTVALRLSVPLFAGGATQSQQRQAVLERDLQREQLEATRRALVRETQAQVLAVQLGREQVASSAAAVQAADRALAATRAGQALGTRTMTDLLLAIQSHAQARNAHAQARHAYVLATLQLQAAVGQLGEAELARVNQLLQGAS</sequence>
<keyword evidence="5" id="KW-0812">Transmembrane</keyword>
<dbReference type="RefSeq" id="WP_285980968.1">
    <property type="nucleotide sequence ID" value="NZ_JASVDS010000001.1"/>
</dbReference>
<dbReference type="EMBL" id="JASVDS010000001">
    <property type="protein sequence ID" value="MDL5030841.1"/>
    <property type="molecule type" value="Genomic_DNA"/>
</dbReference>
<evidence type="ECO:0000256" key="3">
    <source>
        <dbReference type="ARBA" id="ARBA00022448"/>
    </source>
</evidence>
<gene>
    <name evidence="10" type="ORF">QRD43_02890</name>
</gene>
<dbReference type="InterPro" id="IPR003423">
    <property type="entry name" value="OMP_efflux"/>
</dbReference>
<evidence type="ECO:0000256" key="5">
    <source>
        <dbReference type="ARBA" id="ARBA00022692"/>
    </source>
</evidence>
<evidence type="ECO:0000256" key="7">
    <source>
        <dbReference type="ARBA" id="ARBA00023237"/>
    </source>
</evidence>
<comment type="similarity">
    <text evidence="2">Belongs to the outer membrane factor (OMF) (TC 1.B.17) family.</text>
</comment>
<dbReference type="Proteomes" id="UP001238603">
    <property type="component" value="Unassembled WGS sequence"/>
</dbReference>
<keyword evidence="7" id="KW-0998">Cell outer membrane</keyword>
<evidence type="ECO:0000256" key="6">
    <source>
        <dbReference type="ARBA" id="ARBA00023136"/>
    </source>
</evidence>
<dbReference type="InterPro" id="IPR051906">
    <property type="entry name" value="TolC-like"/>
</dbReference>
<keyword evidence="9" id="KW-0732">Signal</keyword>
<dbReference type="PANTHER" id="PTHR30026:SF20">
    <property type="entry name" value="OUTER MEMBRANE PROTEIN TOLC"/>
    <property type="match status" value="1"/>
</dbReference>